<gene>
    <name evidence="9" type="ORF">PCOR1329_LOCUS17754</name>
</gene>
<evidence type="ECO:0000313" key="10">
    <source>
        <dbReference type="Proteomes" id="UP001189429"/>
    </source>
</evidence>
<evidence type="ECO:0000256" key="2">
    <source>
        <dbReference type="ARBA" id="ARBA00022737"/>
    </source>
</evidence>
<feature type="domain" description="PPIase FKBP-type" evidence="8">
    <location>
        <begin position="69"/>
        <end position="172"/>
    </location>
</feature>
<dbReference type="EC" id="5.2.1.8" evidence="4"/>
<dbReference type="SUPFAM" id="SSF54534">
    <property type="entry name" value="FKBP-like"/>
    <property type="match status" value="1"/>
</dbReference>
<evidence type="ECO:0000256" key="1">
    <source>
        <dbReference type="ARBA" id="ARBA00022729"/>
    </source>
</evidence>
<keyword evidence="3" id="KW-0325">Glycoprotein</keyword>
<proteinExistence type="predicted"/>
<keyword evidence="6" id="KW-0472">Membrane</keyword>
<keyword evidence="2" id="KW-0677">Repeat</keyword>
<dbReference type="PROSITE" id="PS50059">
    <property type="entry name" value="FKBP_PPIASE"/>
    <property type="match status" value="1"/>
</dbReference>
<feature type="transmembrane region" description="Helical" evidence="6">
    <location>
        <begin position="207"/>
        <end position="227"/>
    </location>
</feature>
<keyword evidence="6" id="KW-1133">Transmembrane helix</keyword>
<evidence type="ECO:0000256" key="3">
    <source>
        <dbReference type="ARBA" id="ARBA00023180"/>
    </source>
</evidence>
<dbReference type="Pfam" id="PF00254">
    <property type="entry name" value="FKBP_C"/>
    <property type="match status" value="1"/>
</dbReference>
<reference evidence="9" key="1">
    <citation type="submission" date="2023-10" db="EMBL/GenBank/DDBJ databases">
        <authorList>
            <person name="Chen Y."/>
            <person name="Shah S."/>
            <person name="Dougan E. K."/>
            <person name="Thang M."/>
            <person name="Chan C."/>
        </authorList>
    </citation>
    <scope>NUCLEOTIDE SEQUENCE [LARGE SCALE GENOMIC DNA]</scope>
</reference>
<dbReference type="InterPro" id="IPR001179">
    <property type="entry name" value="PPIase_FKBP_dom"/>
</dbReference>
<dbReference type="Gene3D" id="3.10.50.40">
    <property type="match status" value="1"/>
</dbReference>
<keyword evidence="6" id="KW-0812">Transmembrane</keyword>
<evidence type="ECO:0000256" key="7">
    <source>
        <dbReference type="SAM" id="SignalP"/>
    </source>
</evidence>
<comment type="catalytic activity">
    <reaction evidence="4">
        <text>[protein]-peptidylproline (omega=180) = [protein]-peptidylproline (omega=0)</text>
        <dbReference type="Rhea" id="RHEA:16237"/>
        <dbReference type="Rhea" id="RHEA-COMP:10747"/>
        <dbReference type="Rhea" id="RHEA-COMP:10748"/>
        <dbReference type="ChEBI" id="CHEBI:83833"/>
        <dbReference type="ChEBI" id="CHEBI:83834"/>
        <dbReference type="EC" id="5.2.1.8"/>
    </reaction>
</comment>
<dbReference type="Proteomes" id="UP001189429">
    <property type="component" value="Unassembled WGS sequence"/>
</dbReference>
<dbReference type="InterPro" id="IPR046357">
    <property type="entry name" value="PPIase_dom_sf"/>
</dbReference>
<feature type="signal peptide" evidence="7">
    <location>
        <begin position="1"/>
        <end position="18"/>
    </location>
</feature>
<evidence type="ECO:0000259" key="8">
    <source>
        <dbReference type="PROSITE" id="PS50059"/>
    </source>
</evidence>
<evidence type="ECO:0000313" key="9">
    <source>
        <dbReference type="EMBL" id="CAK0814055.1"/>
    </source>
</evidence>
<feature type="chain" id="PRO_5045351512" description="peptidylprolyl isomerase" evidence="7">
    <location>
        <begin position="19"/>
        <end position="246"/>
    </location>
</feature>
<evidence type="ECO:0000256" key="4">
    <source>
        <dbReference type="PROSITE-ProRule" id="PRU00277"/>
    </source>
</evidence>
<accession>A0ABN9R5I7</accession>
<evidence type="ECO:0000256" key="6">
    <source>
        <dbReference type="SAM" id="Phobius"/>
    </source>
</evidence>
<comment type="caution">
    <text evidence="9">The sequence shown here is derived from an EMBL/GenBank/DDBJ whole genome shotgun (WGS) entry which is preliminary data.</text>
</comment>
<keyword evidence="4" id="KW-0413">Isomerase</keyword>
<evidence type="ECO:0000256" key="5">
    <source>
        <dbReference type="SAM" id="MobiDB-lite"/>
    </source>
</evidence>
<name>A0ABN9R5I7_9DINO</name>
<keyword evidence="1 7" id="KW-0732">Signal</keyword>
<keyword evidence="4" id="KW-0697">Rotamase</keyword>
<feature type="region of interest" description="Disordered" evidence="5">
    <location>
        <begin position="171"/>
        <end position="199"/>
    </location>
</feature>
<organism evidence="9 10">
    <name type="scientific">Prorocentrum cordatum</name>
    <dbReference type="NCBI Taxonomy" id="2364126"/>
    <lineage>
        <taxon>Eukaryota</taxon>
        <taxon>Sar</taxon>
        <taxon>Alveolata</taxon>
        <taxon>Dinophyceae</taxon>
        <taxon>Prorocentrales</taxon>
        <taxon>Prorocentraceae</taxon>
        <taxon>Prorocentrum</taxon>
    </lineage>
</organism>
<keyword evidence="10" id="KW-1185">Reference proteome</keyword>
<dbReference type="PANTHER" id="PTHR46222">
    <property type="entry name" value="PEPTIDYL-PROLYL CIS-TRANS ISOMERASE FKBP7/14"/>
    <property type="match status" value="1"/>
</dbReference>
<dbReference type="PANTHER" id="PTHR46222:SF3">
    <property type="entry name" value="PEPTIDYLPROLYL ISOMERASE"/>
    <property type="match status" value="1"/>
</dbReference>
<sequence>MRPLLLLTLWCLLAPRLADPVTPEWLQKDDDGLPRLPPADDYGVYGTKADLEITYIEKKPSCTKRAVPGSLAGIEHKGFVHANPEDPTQNGRQIDANKMGELLNVTVRAGQILDGMDLALEGMCVGEKLSVVMPPVLAFDKPGSMVPAPDGKNPIVPRGTSLRYEISLVTLEDGRGPPPRPNAAAGGPRGGPPGGPLGAPVATGSRGLAAALAVLLAVAGGLGFVFLRVMEPRKKKGAAGKGKKKR</sequence>
<dbReference type="EMBL" id="CAUYUJ010005546">
    <property type="protein sequence ID" value="CAK0814055.1"/>
    <property type="molecule type" value="Genomic_DNA"/>
</dbReference>
<protein>
    <recommendedName>
        <fullName evidence="4">peptidylprolyl isomerase</fullName>
        <ecNumber evidence="4">5.2.1.8</ecNumber>
    </recommendedName>
</protein>
<dbReference type="InterPro" id="IPR052273">
    <property type="entry name" value="PPIase_FKBP"/>
</dbReference>